<dbReference type="Proteomes" id="UP001201812">
    <property type="component" value="Unassembled WGS sequence"/>
</dbReference>
<feature type="transmembrane region" description="Helical" evidence="2">
    <location>
        <begin position="626"/>
        <end position="650"/>
    </location>
</feature>
<keyword evidence="2" id="KW-0812">Transmembrane</keyword>
<feature type="compositionally biased region" description="Acidic residues" evidence="1">
    <location>
        <begin position="602"/>
        <end position="611"/>
    </location>
</feature>
<feature type="region of interest" description="Disordered" evidence="1">
    <location>
        <begin position="452"/>
        <end position="475"/>
    </location>
</feature>
<evidence type="ECO:0000256" key="1">
    <source>
        <dbReference type="SAM" id="MobiDB-lite"/>
    </source>
</evidence>
<accession>A0AAD4R357</accession>
<feature type="compositionally biased region" description="Polar residues" evidence="1">
    <location>
        <begin position="497"/>
        <end position="512"/>
    </location>
</feature>
<feature type="transmembrane region" description="Helical" evidence="2">
    <location>
        <begin position="744"/>
        <end position="762"/>
    </location>
</feature>
<keyword evidence="2" id="KW-1133">Transmembrane helix</keyword>
<feature type="region of interest" description="Disordered" evidence="1">
    <location>
        <begin position="573"/>
        <end position="611"/>
    </location>
</feature>
<evidence type="ECO:0000313" key="3">
    <source>
        <dbReference type="EMBL" id="KAI1706792.1"/>
    </source>
</evidence>
<dbReference type="EMBL" id="JAKKPZ010000045">
    <property type="protein sequence ID" value="KAI1706792.1"/>
    <property type="molecule type" value="Genomic_DNA"/>
</dbReference>
<protein>
    <submittedName>
        <fullName evidence="3">Uncharacterized protein</fullName>
    </submittedName>
</protein>
<gene>
    <name evidence="3" type="ORF">DdX_12784</name>
</gene>
<feature type="compositionally biased region" description="Polar residues" evidence="1">
    <location>
        <begin position="453"/>
        <end position="471"/>
    </location>
</feature>
<keyword evidence="2" id="KW-0472">Membrane</keyword>
<name>A0AAD4R357_9BILA</name>
<comment type="caution">
    <text evidence="3">The sequence shown here is derived from an EMBL/GenBank/DDBJ whole genome shotgun (WGS) entry which is preliminary data.</text>
</comment>
<sequence>METSNSDSEIIQAVNHSAVQDIELSSTDGESWKFVDDSSDDDSESADNDIVKWGSQLDMEAGEMENSFDEFTSEKESSDFVEQEHEVTSLLSYVHNSSGESNSEKDSSAFIEQAQEVLSLISIDDAEMDSNVSGDPAVAELPSTSSAVSFPLVIRNNNASRKLAKNNVQKKNAEMKNATNVLKTRTFLNCRLSSGASPDSNLHLRNKSPKFGNTKIISPTAVESATRQEFVDKVKKALKSDTTFAEVKCIANVPPTVTQVQASKSNQINGAGKTAGRCGTSSQKLPTLFNSNLYWVNNPPKTSNTNANKQELITRKQFAAKVKKALSGNDETSVKVEKLESLEEERPISALTLKVRQDLRNFIDKAVKNDTSLSQKQSDLKTLDNHNVDTSIVSVLKNPKRSNSNMVVKRPCVKCGNGDVWPERDNGNGKRWHCMSQHCGKSYNPFISEFQRTKNSPSMSRSQTDSASNEPFLNLGIPNPQDAATLALARIMRFVDGNSNSDHSQRSSTTKPPSFGEIPNPQEAEMTNFVNILKEEHQNLKHVNSEVNNAELEENAPAIGIILDAVTPPNCMSEDENYESEADSEEFNPIVNEPEDRMSENENSEDEGFDEENVEENDAFFWRSSFINWLLLTIVILTSFNFGCFLGVYISTEEESSTLRSSIGELQSEISRLRYKNFVITRQLSSMIERFNIPTGSDPGRIAVPPETFLAKFLLLLSTIHIHLDHLFTGLVNQISKYDSSEQFLLYLTCFGGFLVMCYLVTRIFSLVRKLIWHFVHRFK</sequence>
<keyword evidence="4" id="KW-1185">Reference proteome</keyword>
<proteinExistence type="predicted"/>
<feature type="compositionally biased region" description="Acidic residues" evidence="1">
    <location>
        <begin position="573"/>
        <end position="586"/>
    </location>
</feature>
<evidence type="ECO:0000313" key="4">
    <source>
        <dbReference type="Proteomes" id="UP001201812"/>
    </source>
</evidence>
<reference evidence="3" key="1">
    <citation type="submission" date="2022-01" db="EMBL/GenBank/DDBJ databases">
        <title>Genome Sequence Resource for Two Populations of Ditylenchus destructor, the Migratory Endoparasitic Phytonematode.</title>
        <authorList>
            <person name="Zhang H."/>
            <person name="Lin R."/>
            <person name="Xie B."/>
        </authorList>
    </citation>
    <scope>NUCLEOTIDE SEQUENCE</scope>
    <source>
        <strain evidence="3">BazhouSP</strain>
    </source>
</reference>
<dbReference type="AlphaFoldDB" id="A0AAD4R357"/>
<organism evidence="3 4">
    <name type="scientific">Ditylenchus destructor</name>
    <dbReference type="NCBI Taxonomy" id="166010"/>
    <lineage>
        <taxon>Eukaryota</taxon>
        <taxon>Metazoa</taxon>
        <taxon>Ecdysozoa</taxon>
        <taxon>Nematoda</taxon>
        <taxon>Chromadorea</taxon>
        <taxon>Rhabditida</taxon>
        <taxon>Tylenchina</taxon>
        <taxon>Tylenchomorpha</taxon>
        <taxon>Sphaerularioidea</taxon>
        <taxon>Anguinidae</taxon>
        <taxon>Anguininae</taxon>
        <taxon>Ditylenchus</taxon>
    </lineage>
</organism>
<evidence type="ECO:0000256" key="2">
    <source>
        <dbReference type="SAM" id="Phobius"/>
    </source>
</evidence>
<feature type="region of interest" description="Disordered" evidence="1">
    <location>
        <begin position="497"/>
        <end position="521"/>
    </location>
</feature>